<dbReference type="PANTHER" id="PTHR44329:SF288">
    <property type="entry name" value="MITOGEN-ACTIVATED PROTEIN KINASE KINASE KINASE 20"/>
    <property type="match status" value="1"/>
</dbReference>
<dbReference type="EMBL" id="JAPFFF010000028">
    <property type="protein sequence ID" value="KAK8846966.1"/>
    <property type="molecule type" value="Genomic_DNA"/>
</dbReference>
<name>A0ABR2HHJ2_9EUKA</name>
<evidence type="ECO:0000256" key="1">
    <source>
        <dbReference type="ARBA" id="ARBA00022679"/>
    </source>
</evidence>
<dbReference type="SUPFAM" id="SSF52058">
    <property type="entry name" value="L domain-like"/>
    <property type="match status" value="1"/>
</dbReference>
<keyword evidence="3" id="KW-0418">Kinase</keyword>
<dbReference type="InterPro" id="IPR032675">
    <property type="entry name" value="LRR_dom_sf"/>
</dbReference>
<comment type="caution">
    <text evidence="6">The sequence shown here is derived from an EMBL/GenBank/DDBJ whole genome shotgun (WGS) entry which is preliminary data.</text>
</comment>
<feature type="domain" description="Protein kinase" evidence="5">
    <location>
        <begin position="1"/>
        <end position="168"/>
    </location>
</feature>
<dbReference type="PANTHER" id="PTHR44329">
    <property type="entry name" value="SERINE/THREONINE-PROTEIN KINASE TNNI3K-RELATED"/>
    <property type="match status" value="1"/>
</dbReference>
<dbReference type="Pfam" id="PF00069">
    <property type="entry name" value="Pkinase"/>
    <property type="match status" value="1"/>
</dbReference>
<gene>
    <name evidence="6" type="ORF">M9Y10_019540</name>
</gene>
<keyword evidence="7" id="KW-1185">Reference proteome</keyword>
<evidence type="ECO:0000256" key="3">
    <source>
        <dbReference type="ARBA" id="ARBA00022777"/>
    </source>
</evidence>
<dbReference type="InterPro" id="IPR008271">
    <property type="entry name" value="Ser/Thr_kinase_AS"/>
</dbReference>
<dbReference type="InterPro" id="IPR051681">
    <property type="entry name" value="Ser/Thr_Kinases-Pseudokinases"/>
</dbReference>
<dbReference type="InterPro" id="IPR026906">
    <property type="entry name" value="LRR_5"/>
</dbReference>
<dbReference type="PROSITE" id="PS50011">
    <property type="entry name" value="PROTEIN_KINASE_DOM"/>
    <property type="match status" value="1"/>
</dbReference>
<keyword evidence="1" id="KW-0808">Transferase</keyword>
<protein>
    <recommendedName>
        <fullName evidence="5">Protein kinase domain-containing protein</fullName>
    </recommendedName>
</protein>
<dbReference type="Proteomes" id="UP001470230">
    <property type="component" value="Unassembled WGS sequence"/>
</dbReference>
<dbReference type="InterPro" id="IPR011009">
    <property type="entry name" value="Kinase-like_dom_sf"/>
</dbReference>
<dbReference type="Pfam" id="PF13306">
    <property type="entry name" value="LRR_5"/>
    <property type="match status" value="1"/>
</dbReference>
<sequence>MSYLHENDIIHRDLKLDNILFDDYLFPKISDFGLSKVMNRNNSNVLQSSKDIKGTIVYLAPEILVDESDPQYSKASDNLINKCWSTSPSNRPTFKQIVHEIETNKEFITNDIDENDFRNYIKLVNSNADPNDPSNWFSICPSSFFTSSRKLKKELRHIYRSLRNIPGFDKFDKELKDIIISTINEINSNDNKIKFSNEYCIILYAKNYFNSPEFIQILNHLQIVYFELDYPYSVDDLFEKISGLSNSNDFIVNICLNISDISVPPEIAGCSVPISIKLDDALESIPTNAFSDCKSVYEVNFGASLRTIGERSFSGCESLGKVTIPSGVIEIGIGAFEGCTNLE</sequence>
<proteinExistence type="predicted"/>
<keyword evidence="4" id="KW-0067">ATP-binding</keyword>
<dbReference type="Gene3D" id="3.80.10.10">
    <property type="entry name" value="Ribonuclease Inhibitor"/>
    <property type="match status" value="1"/>
</dbReference>
<evidence type="ECO:0000256" key="2">
    <source>
        <dbReference type="ARBA" id="ARBA00022741"/>
    </source>
</evidence>
<evidence type="ECO:0000313" key="6">
    <source>
        <dbReference type="EMBL" id="KAK8846966.1"/>
    </source>
</evidence>
<evidence type="ECO:0000259" key="5">
    <source>
        <dbReference type="PROSITE" id="PS50011"/>
    </source>
</evidence>
<keyword evidence="2" id="KW-0547">Nucleotide-binding</keyword>
<organism evidence="6 7">
    <name type="scientific">Tritrichomonas musculus</name>
    <dbReference type="NCBI Taxonomy" id="1915356"/>
    <lineage>
        <taxon>Eukaryota</taxon>
        <taxon>Metamonada</taxon>
        <taxon>Parabasalia</taxon>
        <taxon>Tritrichomonadida</taxon>
        <taxon>Tritrichomonadidae</taxon>
        <taxon>Tritrichomonas</taxon>
    </lineage>
</organism>
<dbReference type="PROSITE" id="PS00108">
    <property type="entry name" value="PROTEIN_KINASE_ST"/>
    <property type="match status" value="1"/>
</dbReference>
<reference evidence="6 7" key="1">
    <citation type="submission" date="2024-04" db="EMBL/GenBank/DDBJ databases">
        <title>Tritrichomonas musculus Genome.</title>
        <authorList>
            <person name="Alves-Ferreira E."/>
            <person name="Grigg M."/>
            <person name="Lorenzi H."/>
            <person name="Galac M."/>
        </authorList>
    </citation>
    <scope>NUCLEOTIDE SEQUENCE [LARGE SCALE GENOMIC DNA]</scope>
    <source>
        <strain evidence="6 7">EAF2021</strain>
    </source>
</reference>
<dbReference type="SUPFAM" id="SSF56112">
    <property type="entry name" value="Protein kinase-like (PK-like)"/>
    <property type="match status" value="1"/>
</dbReference>
<evidence type="ECO:0000256" key="4">
    <source>
        <dbReference type="ARBA" id="ARBA00022840"/>
    </source>
</evidence>
<evidence type="ECO:0000313" key="7">
    <source>
        <dbReference type="Proteomes" id="UP001470230"/>
    </source>
</evidence>
<accession>A0ABR2HHJ2</accession>
<dbReference type="Gene3D" id="1.10.510.10">
    <property type="entry name" value="Transferase(Phosphotransferase) domain 1"/>
    <property type="match status" value="1"/>
</dbReference>
<dbReference type="InterPro" id="IPR000719">
    <property type="entry name" value="Prot_kinase_dom"/>
</dbReference>